<dbReference type="InterPro" id="IPR025705">
    <property type="entry name" value="Beta_hexosaminidase_sua/sub"/>
</dbReference>
<keyword evidence="4 8" id="KW-0378">Hydrolase</keyword>
<dbReference type="InterPro" id="IPR015882">
    <property type="entry name" value="HEX_bac_N"/>
</dbReference>
<feature type="domain" description="Glycoside hydrolase family 20 catalytic" evidence="6">
    <location>
        <begin position="324"/>
        <end position="474"/>
    </location>
</feature>
<evidence type="ECO:0000256" key="5">
    <source>
        <dbReference type="ARBA" id="ARBA00023295"/>
    </source>
</evidence>
<comment type="caution">
    <text evidence="8">The sequence shown here is derived from an EMBL/GenBank/DDBJ whole genome shotgun (WGS) entry which is preliminary data.</text>
</comment>
<name>A0ABU1SH84_9MICO</name>
<dbReference type="PANTHER" id="PTHR22600:SF57">
    <property type="entry name" value="BETA-N-ACETYLHEXOSAMINIDASE"/>
    <property type="match status" value="1"/>
</dbReference>
<evidence type="ECO:0000259" key="7">
    <source>
        <dbReference type="Pfam" id="PF02838"/>
    </source>
</evidence>
<dbReference type="EMBL" id="JAVDUM010000020">
    <property type="protein sequence ID" value="MDR6868959.1"/>
    <property type="molecule type" value="Genomic_DNA"/>
</dbReference>
<dbReference type="Pfam" id="PF02838">
    <property type="entry name" value="Glyco_hydro_20b"/>
    <property type="match status" value="1"/>
</dbReference>
<dbReference type="EC" id="3.2.1.52" evidence="3"/>
<evidence type="ECO:0000256" key="1">
    <source>
        <dbReference type="ARBA" id="ARBA00001231"/>
    </source>
</evidence>
<dbReference type="CDD" id="cd06568">
    <property type="entry name" value="GH20_SpHex_like"/>
    <property type="match status" value="1"/>
</dbReference>
<dbReference type="InterPro" id="IPR017853">
    <property type="entry name" value="GH"/>
</dbReference>
<comment type="catalytic activity">
    <reaction evidence="1">
        <text>Hydrolysis of terminal non-reducing N-acetyl-D-hexosamine residues in N-acetyl-beta-D-hexosaminides.</text>
        <dbReference type="EC" id="3.2.1.52"/>
    </reaction>
</comment>
<dbReference type="Proteomes" id="UP001259347">
    <property type="component" value="Unassembled WGS sequence"/>
</dbReference>
<dbReference type="Gene3D" id="3.20.20.80">
    <property type="entry name" value="Glycosidases"/>
    <property type="match status" value="1"/>
</dbReference>
<gene>
    <name evidence="8" type="ORF">J2Y69_003587</name>
</gene>
<dbReference type="Gene3D" id="3.30.379.10">
    <property type="entry name" value="Chitobiase/beta-hexosaminidase domain 2-like"/>
    <property type="match status" value="1"/>
</dbReference>
<dbReference type="InterPro" id="IPR015883">
    <property type="entry name" value="Glyco_hydro_20_cat"/>
</dbReference>
<feature type="domain" description="Glycoside hydrolase family 20 catalytic" evidence="6">
    <location>
        <begin position="136"/>
        <end position="318"/>
    </location>
</feature>
<organism evidence="8 9">
    <name type="scientific">Microbacterium resistens</name>
    <dbReference type="NCBI Taxonomy" id="156977"/>
    <lineage>
        <taxon>Bacteria</taxon>
        <taxon>Bacillati</taxon>
        <taxon>Actinomycetota</taxon>
        <taxon>Actinomycetes</taxon>
        <taxon>Micrococcales</taxon>
        <taxon>Microbacteriaceae</taxon>
        <taxon>Microbacterium</taxon>
    </lineage>
</organism>
<evidence type="ECO:0000256" key="2">
    <source>
        <dbReference type="ARBA" id="ARBA00006285"/>
    </source>
</evidence>
<comment type="similarity">
    <text evidence="2">Belongs to the glycosyl hydrolase 20 family.</text>
</comment>
<dbReference type="SUPFAM" id="SSF51445">
    <property type="entry name" value="(Trans)glycosidases"/>
    <property type="match status" value="1"/>
</dbReference>
<evidence type="ECO:0000259" key="6">
    <source>
        <dbReference type="Pfam" id="PF00728"/>
    </source>
</evidence>
<reference evidence="8 9" key="1">
    <citation type="submission" date="2023-07" db="EMBL/GenBank/DDBJ databases">
        <title>Sorghum-associated microbial communities from plants grown in Nebraska, USA.</title>
        <authorList>
            <person name="Schachtman D."/>
        </authorList>
    </citation>
    <scope>NUCLEOTIDE SEQUENCE [LARGE SCALE GENOMIC DNA]</scope>
    <source>
        <strain evidence="8 9">2980</strain>
    </source>
</reference>
<dbReference type="PANTHER" id="PTHR22600">
    <property type="entry name" value="BETA-HEXOSAMINIDASE"/>
    <property type="match status" value="1"/>
</dbReference>
<dbReference type="Pfam" id="PF00728">
    <property type="entry name" value="Glyco_hydro_20"/>
    <property type="match status" value="2"/>
</dbReference>
<protein>
    <recommendedName>
        <fullName evidence="3">beta-N-acetylhexosaminidase</fullName>
        <ecNumber evidence="3">3.2.1.52</ecNumber>
    </recommendedName>
</protein>
<keyword evidence="9" id="KW-1185">Reference proteome</keyword>
<evidence type="ECO:0000256" key="3">
    <source>
        <dbReference type="ARBA" id="ARBA00012663"/>
    </source>
</evidence>
<feature type="domain" description="Beta-hexosaminidase bacterial type N-terminal" evidence="7">
    <location>
        <begin position="8"/>
        <end position="133"/>
    </location>
</feature>
<evidence type="ECO:0000313" key="8">
    <source>
        <dbReference type="EMBL" id="MDR6868959.1"/>
    </source>
</evidence>
<keyword evidence="5 8" id="KW-0326">Glycosidase</keyword>
<dbReference type="InterPro" id="IPR029018">
    <property type="entry name" value="Hex-like_dom2"/>
</dbReference>
<sequence length="514" mass="54933">MVLPDHLPLVPHPSSVRRGEGALALDGARIVGVPAIAAQLAADITARTGRPHLVTDTAGDTDASPTDATPGDIVLAIDPAVSSPEGYLLSVTDRVSLTGHDAAGLYYATRTLLQLLREHDGDWTIPLVEIEDAPRFGYRGVMLDVARHFFAVADVERYIDSAADLKFNALHLHLTDDQGWRIHIDAWPLLSERASTTSANGDSGGFYSTDDYRGLVAYAAARHMIIVPEIDLPGHTHAVGTAYPDLVEEPVMNDALLADAARLGQALPVHGLPYTGWGVGHSSVRIGEERTDDFVRDVITEIAALTPGPYLHIGGDESLGTTAEDFASFVERVSALVVETGKTPVAWHEAGSAPGIATGTVGQYWGSTAPQGSHAEEARRFVERGGALIMSPSNVAYLDMKYSADYPLGLSWAGLVTLRDAYGWEPTTIIGGVPASAILGVEAPLWTETVHSLADADRLTFPRAAAHAEIAWTSQDAPERTWDSFRTRVSGLAPAWKTAGIDFHPTEEIAWPTA</sequence>
<proteinExistence type="inferred from homology"/>
<evidence type="ECO:0000313" key="9">
    <source>
        <dbReference type="Proteomes" id="UP001259347"/>
    </source>
</evidence>
<dbReference type="GO" id="GO:0004563">
    <property type="term" value="F:beta-N-acetylhexosaminidase activity"/>
    <property type="evidence" value="ECO:0007669"/>
    <property type="project" value="UniProtKB-EC"/>
</dbReference>
<evidence type="ECO:0000256" key="4">
    <source>
        <dbReference type="ARBA" id="ARBA00022801"/>
    </source>
</evidence>
<dbReference type="RefSeq" id="WP_310023264.1">
    <property type="nucleotide sequence ID" value="NZ_JAVDUM010000020.1"/>
</dbReference>
<accession>A0ABU1SH84</accession>
<dbReference type="PRINTS" id="PR00738">
    <property type="entry name" value="GLHYDRLASE20"/>
</dbReference>
<dbReference type="SUPFAM" id="SSF55545">
    <property type="entry name" value="beta-N-acetylhexosaminidase-like domain"/>
    <property type="match status" value="1"/>
</dbReference>